<dbReference type="Gene3D" id="1.10.12.10">
    <property type="entry name" value="Lyase 2-enoyl-coa Hydratase, Chain A, domain 2"/>
    <property type="match status" value="1"/>
</dbReference>
<comment type="similarity">
    <text evidence="1">Belongs to the enoyl-CoA hydratase/isomerase family.</text>
</comment>
<dbReference type="InterPro" id="IPR014748">
    <property type="entry name" value="Enoyl-CoA_hydra_C"/>
</dbReference>
<dbReference type="RefSeq" id="WP_096487436.1">
    <property type="nucleotide sequence ID" value="NZ_AP014809.1"/>
</dbReference>
<dbReference type="EMBL" id="AP014809">
    <property type="protein sequence ID" value="BAU93755.1"/>
    <property type="molecule type" value="Genomic_DNA"/>
</dbReference>
<dbReference type="InterPro" id="IPR029045">
    <property type="entry name" value="ClpP/crotonase-like_dom_sf"/>
</dbReference>
<dbReference type="CDD" id="cd06558">
    <property type="entry name" value="crotonase-like"/>
    <property type="match status" value="1"/>
</dbReference>
<dbReference type="PANTHER" id="PTHR11941:SF54">
    <property type="entry name" value="ENOYL-COA HYDRATASE, MITOCHONDRIAL"/>
    <property type="match status" value="1"/>
</dbReference>
<evidence type="ECO:0000313" key="3">
    <source>
        <dbReference type="EMBL" id="BAU93755.1"/>
    </source>
</evidence>
<dbReference type="NCBIfam" id="NF004796">
    <property type="entry name" value="PRK06144.1"/>
    <property type="match status" value="1"/>
</dbReference>
<name>A0A160PKZ4_9HYPH</name>
<dbReference type="Pfam" id="PF00378">
    <property type="entry name" value="ECH_1"/>
    <property type="match status" value="1"/>
</dbReference>
<dbReference type="InterPro" id="IPR001753">
    <property type="entry name" value="Enoyl-CoA_hydra/iso"/>
</dbReference>
<dbReference type="PANTHER" id="PTHR11941">
    <property type="entry name" value="ENOYL-COA HYDRATASE-RELATED"/>
    <property type="match status" value="1"/>
</dbReference>
<dbReference type="SUPFAM" id="SSF52096">
    <property type="entry name" value="ClpP/crotonase"/>
    <property type="match status" value="1"/>
</dbReference>
<dbReference type="GO" id="GO:0006635">
    <property type="term" value="P:fatty acid beta-oxidation"/>
    <property type="evidence" value="ECO:0007669"/>
    <property type="project" value="TreeGrafter"/>
</dbReference>
<dbReference type="GO" id="GO:0016829">
    <property type="term" value="F:lyase activity"/>
    <property type="evidence" value="ECO:0007669"/>
    <property type="project" value="UniProtKB-KW"/>
</dbReference>
<organism evidence="3 4">
    <name type="scientific">Methylorubrum populi</name>
    <dbReference type="NCBI Taxonomy" id="223967"/>
    <lineage>
        <taxon>Bacteria</taxon>
        <taxon>Pseudomonadati</taxon>
        <taxon>Pseudomonadota</taxon>
        <taxon>Alphaproteobacteria</taxon>
        <taxon>Hyphomicrobiales</taxon>
        <taxon>Methylobacteriaceae</taxon>
        <taxon>Methylorubrum</taxon>
    </lineage>
</organism>
<dbReference type="OrthoDB" id="9810797at2"/>
<dbReference type="Gene3D" id="3.90.226.10">
    <property type="entry name" value="2-enoyl-CoA Hydratase, Chain A, domain 1"/>
    <property type="match status" value="1"/>
</dbReference>
<accession>A0A160PKZ4</accession>
<evidence type="ECO:0000313" key="4">
    <source>
        <dbReference type="Proteomes" id="UP000218288"/>
    </source>
</evidence>
<keyword evidence="2" id="KW-0456">Lyase</keyword>
<reference evidence="3 4" key="1">
    <citation type="journal article" date="2016" name="Genome Announc.">
        <title>Complete Genome Sequence of Methylobacterium populi P-1M, Isolated from Pink-Pigmented Household Biofilm.</title>
        <authorList>
            <person name="Morohoshi T."/>
            <person name="Ikeda T."/>
        </authorList>
    </citation>
    <scope>NUCLEOTIDE SEQUENCE [LARGE SCALE GENOMIC DNA]</scope>
    <source>
        <strain evidence="3 4">P-1M</strain>
    </source>
</reference>
<protein>
    <submittedName>
        <fullName evidence="3">Enoyl-CoA hydratase</fullName>
    </submittedName>
</protein>
<evidence type="ECO:0000256" key="1">
    <source>
        <dbReference type="ARBA" id="ARBA00005254"/>
    </source>
</evidence>
<gene>
    <name evidence="3" type="ORF">MPPM_5150</name>
</gene>
<dbReference type="Proteomes" id="UP000218288">
    <property type="component" value="Chromosome"/>
</dbReference>
<sequence>MNADAETASTDELLFAVDAEGIARITLNRPKARNALTFAMYRGLVELCERIEADRAVKAVIITGAGDKAFAAGTDIAQFRSFSKPEDAIGYERFMDRVLGGLERLRVPTIAAIAGACTGGGAAIAAACDMRIASRDARFGFPIARTLGNCLSQNTLRRLANLIGGPRVKDILFTARLVEAQEALAIGFVNEVVEDATAVAARADALAALLASHAPLTLQATKEGLRRIAEEGAPEPGEGERPGDDLILMTYMSEDFREGMEAFLGKRPPNFKGR</sequence>
<proteinExistence type="inferred from homology"/>
<evidence type="ECO:0000256" key="2">
    <source>
        <dbReference type="ARBA" id="ARBA00023239"/>
    </source>
</evidence>
<dbReference type="AlphaFoldDB" id="A0A160PKZ4"/>